<reference evidence="1 2" key="1">
    <citation type="submission" date="2017-03" db="EMBL/GenBank/DDBJ databases">
        <title>An alternative strategy for trypanosome survival in the mammalian bloodstream revealed through genome and transcriptome analysis of the ubiquitous bovine parasite Trypanosoma (Megatrypanum) theileri.</title>
        <authorList>
            <person name="Kelly S."/>
            <person name="Ivens A."/>
            <person name="Mott A."/>
            <person name="O'Neill E."/>
            <person name="Emms D."/>
            <person name="Macleod O."/>
            <person name="Voorheis P."/>
            <person name="Matthews J."/>
            <person name="Matthews K."/>
            <person name="Carrington M."/>
        </authorList>
    </citation>
    <scope>NUCLEOTIDE SEQUENCE [LARGE SCALE GENOMIC DNA]</scope>
    <source>
        <strain evidence="1">Edinburgh</strain>
    </source>
</reference>
<organism evidence="1 2">
    <name type="scientific">Trypanosoma theileri</name>
    <dbReference type="NCBI Taxonomy" id="67003"/>
    <lineage>
        <taxon>Eukaryota</taxon>
        <taxon>Discoba</taxon>
        <taxon>Euglenozoa</taxon>
        <taxon>Kinetoplastea</taxon>
        <taxon>Metakinetoplastina</taxon>
        <taxon>Trypanosomatida</taxon>
        <taxon>Trypanosomatidae</taxon>
        <taxon>Trypanosoma</taxon>
    </lineage>
</organism>
<dbReference type="VEuPathDB" id="TriTrypDB:TM35_000881000"/>
<name>A0A1X0NEI3_9TRYP</name>
<gene>
    <name evidence="1" type="ORF">TM35_000881000</name>
</gene>
<dbReference type="AlphaFoldDB" id="A0A1X0NEI3"/>
<evidence type="ECO:0000313" key="2">
    <source>
        <dbReference type="Proteomes" id="UP000192257"/>
    </source>
</evidence>
<sequence length="122" mass="13962">MFKLRFFMATRSGKFTIKYKGHWAQLAKNIFRKRDSSPTSAAATHRHASNGHIHVRAESVVIQGFRESFGGRWCMGAFTPHMIPLAEMRAVYLALHGFKIRLIDWPLGYSHSHSRGGRKPRP</sequence>
<accession>A0A1X0NEI3</accession>
<evidence type="ECO:0000313" key="1">
    <source>
        <dbReference type="EMBL" id="ORC82521.1"/>
    </source>
</evidence>
<proteinExistence type="predicted"/>
<comment type="caution">
    <text evidence="1">The sequence shown here is derived from an EMBL/GenBank/DDBJ whole genome shotgun (WGS) entry which is preliminary data.</text>
</comment>
<dbReference type="Proteomes" id="UP000192257">
    <property type="component" value="Unassembled WGS sequence"/>
</dbReference>
<dbReference type="EMBL" id="NBCO01000088">
    <property type="protein sequence ID" value="ORC82521.1"/>
    <property type="molecule type" value="Genomic_DNA"/>
</dbReference>
<dbReference type="RefSeq" id="XP_028877238.1">
    <property type="nucleotide sequence ID" value="XM_029031456.1"/>
</dbReference>
<keyword evidence="2" id="KW-1185">Reference proteome</keyword>
<protein>
    <submittedName>
        <fullName evidence="1">Uncharacterized protein</fullName>
    </submittedName>
</protein>
<dbReference type="GeneID" id="39991236"/>